<dbReference type="EMBL" id="CP060139">
    <property type="protein sequence ID" value="QNR25457.1"/>
    <property type="molecule type" value="Genomic_DNA"/>
</dbReference>
<proteinExistence type="predicted"/>
<protein>
    <submittedName>
        <fullName evidence="2">Uncharacterized protein</fullName>
    </submittedName>
</protein>
<reference evidence="2 3" key="1">
    <citation type="submission" date="2020-08" db="EMBL/GenBank/DDBJ databases">
        <title>Croceimicrobium hydrocarbonivorans gen. nov., sp. nov., a novel marine bacterium isolated from a bacterial consortium that degrades polyethylene terephthalate.</title>
        <authorList>
            <person name="Liu R."/>
        </authorList>
    </citation>
    <scope>NUCLEOTIDE SEQUENCE [LARGE SCALE GENOMIC DNA]</scope>
    <source>
        <strain evidence="2 3">A20-9</strain>
    </source>
</reference>
<dbReference type="KEGG" id="chyd:H4K34_06350"/>
<name>A0A7H0VIA9_9FLAO</name>
<dbReference type="AlphaFoldDB" id="A0A7H0VIA9"/>
<sequence length="213" mass="23813">MKLFLKVLIGLAILFTLIFIGFGYFFYKAVDGAIEEGQRVAALPELHAVITSGNQYQSPLGEDSVAFFLLDYSLSSGSGLGSTSRSKTTNYKYHPTSQALKLSIDNVEYTLAIDPYSVFLRESSKESEEWKLALTLAFNGAPAFKPNLIGLEDRIDCAVRDAYKDNWDVDVDVECKYLNSHYTSADFIQFNWRQGDSISFKGEIVNGQIQLLN</sequence>
<dbReference type="RefSeq" id="WP_210759985.1">
    <property type="nucleotide sequence ID" value="NZ_CP060139.1"/>
</dbReference>
<dbReference type="Proteomes" id="UP000516305">
    <property type="component" value="Chromosome"/>
</dbReference>
<keyword evidence="3" id="KW-1185">Reference proteome</keyword>
<keyword evidence="1" id="KW-0812">Transmembrane</keyword>
<accession>A0A7H0VIA9</accession>
<evidence type="ECO:0000313" key="2">
    <source>
        <dbReference type="EMBL" id="QNR25457.1"/>
    </source>
</evidence>
<gene>
    <name evidence="2" type="ORF">H4K34_06350</name>
</gene>
<feature type="transmembrane region" description="Helical" evidence="1">
    <location>
        <begin position="7"/>
        <end position="27"/>
    </location>
</feature>
<keyword evidence="1" id="KW-0472">Membrane</keyword>
<keyword evidence="1" id="KW-1133">Transmembrane helix</keyword>
<organism evidence="2 3">
    <name type="scientific">Croceimicrobium hydrocarbonivorans</name>
    <dbReference type="NCBI Taxonomy" id="2761580"/>
    <lineage>
        <taxon>Bacteria</taxon>
        <taxon>Pseudomonadati</taxon>
        <taxon>Bacteroidota</taxon>
        <taxon>Flavobacteriia</taxon>
        <taxon>Flavobacteriales</taxon>
        <taxon>Owenweeksiaceae</taxon>
        <taxon>Croceimicrobium</taxon>
    </lineage>
</organism>
<evidence type="ECO:0000313" key="3">
    <source>
        <dbReference type="Proteomes" id="UP000516305"/>
    </source>
</evidence>
<evidence type="ECO:0000256" key="1">
    <source>
        <dbReference type="SAM" id="Phobius"/>
    </source>
</evidence>